<keyword evidence="1" id="KW-1133">Transmembrane helix</keyword>
<organism evidence="2 3">
    <name type="scientific">Candidatus Berkelbacteria bacterium RIFOXYA2_FULL_43_10</name>
    <dbReference type="NCBI Taxonomy" id="1797472"/>
    <lineage>
        <taxon>Bacteria</taxon>
        <taxon>Candidatus Berkelbacteria</taxon>
    </lineage>
</organism>
<feature type="transmembrane region" description="Helical" evidence="1">
    <location>
        <begin position="228"/>
        <end position="246"/>
    </location>
</feature>
<dbReference type="NCBIfam" id="NF038020">
    <property type="entry name" value="HeR"/>
    <property type="match status" value="1"/>
</dbReference>
<protein>
    <recommendedName>
        <fullName evidence="4">Heliorhodopsin HeR</fullName>
    </recommendedName>
</protein>
<proteinExistence type="predicted"/>
<feature type="transmembrane region" description="Helical" evidence="1">
    <location>
        <begin position="12"/>
        <end position="30"/>
    </location>
</feature>
<feature type="transmembrane region" description="Helical" evidence="1">
    <location>
        <begin position="157"/>
        <end position="178"/>
    </location>
</feature>
<evidence type="ECO:0000313" key="2">
    <source>
        <dbReference type="EMBL" id="OGD62307.1"/>
    </source>
</evidence>
<feature type="transmembrane region" description="Helical" evidence="1">
    <location>
        <begin position="63"/>
        <end position="81"/>
    </location>
</feature>
<sequence length="251" mass="28530">MDETFRKLKSLNIYASLLHLISGIVMLMVSSDLTVPITGSFLRLDVTTQSLVPKMDTLFSLKLGPLVASFLFMSAIAHFLVAIPLNNWYNKNLKNQINIARWIEYALSSSVMIVVISLLVGMSDVATLITIFFLNAMMILFGWMMELHNQSTDTTNWTSFIFGCIAGIGPWIAIAIYLISPKSPDNPPTFVYWIFVSLFVFFNIFALNQVLQYKKTGRWSDYLYGERVYIILSFVAKSLLAWQVFFGTLRP</sequence>
<accession>A0A1F5E4H5</accession>
<feature type="transmembrane region" description="Helical" evidence="1">
    <location>
        <begin position="190"/>
        <end position="207"/>
    </location>
</feature>
<evidence type="ECO:0008006" key="4">
    <source>
        <dbReference type="Google" id="ProtNLM"/>
    </source>
</evidence>
<dbReference type="Gene3D" id="1.20.1070.10">
    <property type="entry name" value="Rhodopsin 7-helix transmembrane proteins"/>
    <property type="match status" value="1"/>
</dbReference>
<reference evidence="2 3" key="1">
    <citation type="journal article" date="2016" name="Nat. Commun.">
        <title>Thousands of microbial genomes shed light on interconnected biogeochemical processes in an aquifer system.</title>
        <authorList>
            <person name="Anantharaman K."/>
            <person name="Brown C.T."/>
            <person name="Hug L.A."/>
            <person name="Sharon I."/>
            <person name="Castelle C.J."/>
            <person name="Probst A.J."/>
            <person name="Thomas B.C."/>
            <person name="Singh A."/>
            <person name="Wilkins M.J."/>
            <person name="Karaoz U."/>
            <person name="Brodie E.L."/>
            <person name="Williams K.H."/>
            <person name="Hubbard S.S."/>
            <person name="Banfield J.F."/>
        </authorList>
    </citation>
    <scope>NUCLEOTIDE SEQUENCE [LARGE SCALE GENOMIC DNA]</scope>
</reference>
<dbReference type="AlphaFoldDB" id="A0A1F5E4H5"/>
<feature type="transmembrane region" description="Helical" evidence="1">
    <location>
        <begin position="102"/>
        <end position="120"/>
    </location>
</feature>
<gene>
    <name evidence="2" type="ORF">A2215_03680</name>
</gene>
<keyword evidence="1" id="KW-0472">Membrane</keyword>
<name>A0A1F5E4H5_9BACT</name>
<evidence type="ECO:0000313" key="3">
    <source>
        <dbReference type="Proteomes" id="UP000178583"/>
    </source>
</evidence>
<feature type="transmembrane region" description="Helical" evidence="1">
    <location>
        <begin position="126"/>
        <end position="145"/>
    </location>
</feature>
<comment type="caution">
    <text evidence="2">The sequence shown here is derived from an EMBL/GenBank/DDBJ whole genome shotgun (WGS) entry which is preliminary data.</text>
</comment>
<dbReference type="SUPFAM" id="SSF81321">
    <property type="entry name" value="Family A G protein-coupled receptor-like"/>
    <property type="match status" value="1"/>
</dbReference>
<evidence type="ECO:0000256" key="1">
    <source>
        <dbReference type="SAM" id="Phobius"/>
    </source>
</evidence>
<dbReference type="STRING" id="1797472.A2215_03680"/>
<dbReference type="Proteomes" id="UP000178583">
    <property type="component" value="Unassembled WGS sequence"/>
</dbReference>
<keyword evidence="1" id="KW-0812">Transmembrane</keyword>
<dbReference type="InterPro" id="IPR041113">
    <property type="entry name" value="Heliorhodopsin"/>
</dbReference>
<dbReference type="Pfam" id="PF18761">
    <property type="entry name" value="Heliorhodopsin"/>
    <property type="match status" value="1"/>
</dbReference>
<dbReference type="EMBL" id="MEZY01000051">
    <property type="protein sequence ID" value="OGD62307.1"/>
    <property type="molecule type" value="Genomic_DNA"/>
</dbReference>